<reference evidence="2 3" key="1">
    <citation type="submission" date="2015-01" db="EMBL/GenBank/DDBJ databases">
        <title>Genome Sequencing of Rickettsiales.</title>
        <authorList>
            <person name="Daugherty S.C."/>
            <person name="Su Q."/>
            <person name="Abolude K."/>
            <person name="Beier-Sexton M."/>
            <person name="Carlyon J.A."/>
            <person name="Carter R."/>
            <person name="Day N.P."/>
            <person name="Dumler S.J."/>
            <person name="Dyachenko V."/>
            <person name="Godinez A."/>
            <person name="Kurtti T.J."/>
            <person name="Lichay M."/>
            <person name="Mullins K.E."/>
            <person name="Ott S."/>
            <person name="Pappas-Brown V."/>
            <person name="Paris D.H."/>
            <person name="Patel P."/>
            <person name="Richards A.L."/>
            <person name="Sadzewicz L."/>
            <person name="Sears K."/>
            <person name="Seidman D."/>
            <person name="Sengamalay N."/>
            <person name="Stenos J."/>
            <person name="Tallon L.J."/>
            <person name="Vincent G."/>
            <person name="Fraser C.M."/>
            <person name="Munderloh U."/>
            <person name="Dunning-Hotopp J.C."/>
        </authorList>
    </citation>
    <scope>NUCLEOTIDE SEQUENCE [LARGE SCALE GENOMIC DNA]</scope>
    <source>
        <strain evidence="2 3">Ac/Pa</strain>
    </source>
</reference>
<comment type="caution">
    <text evidence="2">The sequence shown here is derived from an EMBL/GenBank/DDBJ whole genome shotgun (WGS) entry which is preliminary data.</text>
</comment>
<sequence length="42" mass="4957">MWATKGFVAWFEKPTRCHSRESGNDIKRAMQQRSDCKERGNL</sequence>
<evidence type="ECO:0000313" key="3">
    <source>
        <dbReference type="Proteomes" id="UP000033556"/>
    </source>
</evidence>
<dbReference type="Proteomes" id="UP000033556">
    <property type="component" value="Unassembled WGS sequence"/>
</dbReference>
<accession>A0A0F3N4J3</accession>
<dbReference type="EMBL" id="LANR01000001">
    <property type="protein sequence ID" value="KJV62646.1"/>
    <property type="molecule type" value="Genomic_DNA"/>
</dbReference>
<proteinExistence type="predicted"/>
<evidence type="ECO:0000313" key="2">
    <source>
        <dbReference type="EMBL" id="KJV62646.1"/>
    </source>
</evidence>
<feature type="region of interest" description="Disordered" evidence="1">
    <location>
        <begin position="18"/>
        <end position="42"/>
    </location>
</feature>
<evidence type="ECO:0000256" key="1">
    <source>
        <dbReference type="SAM" id="MobiDB-lite"/>
    </source>
</evidence>
<organism evidence="2 3">
    <name type="scientific">Rickettsia amblyommatis str. Ac/Pa</name>
    <dbReference type="NCBI Taxonomy" id="1359164"/>
    <lineage>
        <taxon>Bacteria</taxon>
        <taxon>Pseudomonadati</taxon>
        <taxon>Pseudomonadota</taxon>
        <taxon>Alphaproteobacteria</taxon>
        <taxon>Rickettsiales</taxon>
        <taxon>Rickettsiaceae</taxon>
        <taxon>Rickettsieae</taxon>
        <taxon>Rickettsia</taxon>
        <taxon>spotted fever group</taxon>
    </lineage>
</organism>
<dbReference type="AlphaFoldDB" id="A0A0F3N4J3"/>
<gene>
    <name evidence="2" type="ORF">APHACPA_1677</name>
</gene>
<name>A0A0F3N4J3_RICAM</name>
<dbReference type="PATRIC" id="fig|1359164.3.peg.1661"/>
<protein>
    <submittedName>
        <fullName evidence="2">Uncharacterized protein</fullName>
    </submittedName>
</protein>
<keyword evidence="3" id="KW-1185">Reference proteome</keyword>